<dbReference type="Gene3D" id="3.30.413.10">
    <property type="entry name" value="Sulfite Reductase Hemoprotein, domain 1"/>
    <property type="match status" value="1"/>
</dbReference>
<feature type="binding site" evidence="7">
    <location>
        <position position="289"/>
    </location>
    <ligand>
        <name>[4Fe-4S] cluster</name>
        <dbReference type="ChEBI" id="CHEBI:49883"/>
    </ligand>
</feature>
<evidence type="ECO:0000256" key="1">
    <source>
        <dbReference type="ARBA" id="ARBA00022485"/>
    </source>
</evidence>
<dbReference type="SUPFAM" id="SSF51717">
    <property type="entry name" value="Dihydropteroate synthetase-like"/>
    <property type="match status" value="1"/>
</dbReference>
<evidence type="ECO:0000256" key="4">
    <source>
        <dbReference type="ARBA" id="ARBA00023004"/>
    </source>
</evidence>
<dbReference type="InterPro" id="IPR058579">
    <property type="entry name" value="IspG_C"/>
</dbReference>
<dbReference type="PANTHER" id="PTHR30454">
    <property type="entry name" value="4-HYDROXY-3-METHYLBUT-2-EN-1-YL DIPHOSPHATE SYNTHASE"/>
    <property type="match status" value="1"/>
</dbReference>
<accession>A0ABU5FC69</accession>
<dbReference type="Pfam" id="PF04551">
    <property type="entry name" value="GcpE"/>
    <property type="match status" value="1"/>
</dbReference>
<evidence type="ECO:0000256" key="6">
    <source>
        <dbReference type="ARBA" id="ARBA00023229"/>
    </source>
</evidence>
<evidence type="ECO:0000313" key="12">
    <source>
        <dbReference type="Proteomes" id="UP001272242"/>
    </source>
</evidence>
<reference evidence="12" key="1">
    <citation type="journal article" date="2023" name="Mar. Drugs">
        <title>Gemmata algarum, a Novel Planctomycete Isolated from an Algal Mat, Displays Antimicrobial Activity.</title>
        <authorList>
            <person name="Kumar G."/>
            <person name="Kallscheuer N."/>
            <person name="Kashif M."/>
            <person name="Ahamad S."/>
            <person name="Jagadeeshwari U."/>
            <person name="Pannikurungottu S."/>
            <person name="Haufschild T."/>
            <person name="Kabuu M."/>
            <person name="Sasikala C."/>
            <person name="Jogler C."/>
            <person name="Ramana C."/>
        </authorList>
    </citation>
    <scope>NUCLEOTIDE SEQUENCE [LARGE SCALE GENOMIC DNA]</scope>
    <source>
        <strain evidence="12">JC673</strain>
    </source>
</reference>
<feature type="domain" description="IspG C-terminal" evidence="10">
    <location>
        <begin position="285"/>
        <end position="371"/>
    </location>
</feature>
<dbReference type="Proteomes" id="UP001272242">
    <property type="component" value="Unassembled WGS sequence"/>
</dbReference>
<dbReference type="RefSeq" id="WP_320689619.1">
    <property type="nucleotide sequence ID" value="NZ_JAXBLV010000238.1"/>
</dbReference>
<feature type="region of interest" description="Disordered" evidence="8">
    <location>
        <begin position="1"/>
        <end position="25"/>
    </location>
</feature>
<feature type="domain" description="IspG TIM-barrel" evidence="9">
    <location>
        <begin position="26"/>
        <end position="270"/>
    </location>
</feature>
<keyword evidence="12" id="KW-1185">Reference proteome</keyword>
<feature type="binding site" evidence="7">
    <location>
        <position position="292"/>
    </location>
    <ligand>
        <name>[4Fe-4S] cluster</name>
        <dbReference type="ChEBI" id="CHEBI:49883"/>
    </ligand>
</feature>
<feature type="binding site" evidence="7">
    <location>
        <position position="331"/>
    </location>
    <ligand>
        <name>[4Fe-4S] cluster</name>
        <dbReference type="ChEBI" id="CHEBI:49883"/>
    </ligand>
</feature>
<gene>
    <name evidence="7 11" type="primary">ispG</name>
    <name evidence="11" type="synonym">gcpE</name>
    <name evidence="11" type="ORF">R5W23_004917</name>
</gene>
<organism evidence="11 12">
    <name type="scientific">Gemmata algarum</name>
    <dbReference type="NCBI Taxonomy" id="2975278"/>
    <lineage>
        <taxon>Bacteria</taxon>
        <taxon>Pseudomonadati</taxon>
        <taxon>Planctomycetota</taxon>
        <taxon>Planctomycetia</taxon>
        <taxon>Gemmatales</taxon>
        <taxon>Gemmataceae</taxon>
        <taxon>Gemmata</taxon>
    </lineage>
</organism>
<proteinExistence type="inferred from homology"/>
<evidence type="ECO:0000256" key="3">
    <source>
        <dbReference type="ARBA" id="ARBA00023002"/>
    </source>
</evidence>
<dbReference type="PANTHER" id="PTHR30454:SF0">
    <property type="entry name" value="4-HYDROXY-3-METHYLBUT-2-EN-1-YL DIPHOSPHATE SYNTHASE (FERREDOXIN), CHLOROPLASTIC"/>
    <property type="match status" value="1"/>
</dbReference>
<dbReference type="SUPFAM" id="SSF56014">
    <property type="entry name" value="Nitrite and sulphite reductase 4Fe-4S domain-like"/>
    <property type="match status" value="1"/>
</dbReference>
<evidence type="ECO:0000259" key="10">
    <source>
        <dbReference type="Pfam" id="PF26540"/>
    </source>
</evidence>
<sequence length="401" mass="43525">MASSSRFDVSRLEAAPRVPGKPRHKTREVKVGARVFGGSNPVWVQSMTTTDTFDVEATVKQIHALEEAGCELVRVTVPKPEDAGALSAIRARVGIPLICDIHFDYKMALAALDHPVDKIRINPGNINKAGDTTHDRFRQIVRKAKQKGVPMRIGVNAGSLETEVNLKYGFPCPPAMVESALRYIEVAESEGYHDIIVSLKSSDVLVAVEAYRLFAQMCDYPTHIGITEAGKPPYAVTKSAAGLAPILLDGIGDTIRISLLGDPVPEIAAAFDILQATQRRVRRPELIACPTCGRLAIDLEDIIAKLEARLNGKRLPVKISVLGCIVNGPGEAREADIGIAAGNGQGMIFRNGEMVRRVPEAEIVDALMEELARWESENQHRIPKTTDAEGLGRRKLPVVTG</sequence>
<feature type="binding site" evidence="7">
    <location>
        <position position="324"/>
    </location>
    <ligand>
        <name>[4Fe-4S] cluster</name>
        <dbReference type="ChEBI" id="CHEBI:49883"/>
    </ligand>
</feature>
<dbReference type="GO" id="GO:0046429">
    <property type="term" value="F:4-hydroxy-3-methylbut-2-en-1-yl diphosphate synthase activity (ferredoxin)"/>
    <property type="evidence" value="ECO:0007669"/>
    <property type="project" value="UniProtKB-EC"/>
</dbReference>
<feature type="region of interest" description="Disordered" evidence="8">
    <location>
        <begin position="376"/>
        <end position="401"/>
    </location>
</feature>
<feature type="compositionally biased region" description="Basic and acidic residues" evidence="8">
    <location>
        <begin position="376"/>
        <end position="392"/>
    </location>
</feature>
<comment type="similarity">
    <text evidence="7">Belongs to the IspG family.</text>
</comment>
<evidence type="ECO:0000259" key="9">
    <source>
        <dbReference type="Pfam" id="PF04551"/>
    </source>
</evidence>
<keyword evidence="2 7" id="KW-0479">Metal-binding</keyword>
<dbReference type="InterPro" id="IPR016425">
    <property type="entry name" value="IspG_bac"/>
</dbReference>
<comment type="cofactor">
    <cofactor evidence="7">
        <name>[4Fe-4S] cluster</name>
        <dbReference type="ChEBI" id="CHEBI:49883"/>
    </cofactor>
    <text evidence="7">Binds 1 [4Fe-4S] cluster.</text>
</comment>
<dbReference type="InterPro" id="IPR045854">
    <property type="entry name" value="NO2/SO3_Rdtase_4Fe4S_sf"/>
</dbReference>
<dbReference type="Pfam" id="PF26540">
    <property type="entry name" value="GcpE_C"/>
    <property type="match status" value="1"/>
</dbReference>
<dbReference type="InterPro" id="IPR058578">
    <property type="entry name" value="IspG_TIM"/>
</dbReference>
<keyword evidence="3 7" id="KW-0560">Oxidoreductase</keyword>
<dbReference type="PIRSF" id="PIRSF004640">
    <property type="entry name" value="IspG"/>
    <property type="match status" value="1"/>
</dbReference>
<dbReference type="HAMAP" id="MF_00159">
    <property type="entry name" value="IspG"/>
    <property type="match status" value="1"/>
</dbReference>
<dbReference type="InterPro" id="IPR004588">
    <property type="entry name" value="IspG_bac-typ"/>
</dbReference>
<dbReference type="NCBIfam" id="TIGR00612">
    <property type="entry name" value="ispG_gcpE"/>
    <property type="match status" value="1"/>
</dbReference>
<dbReference type="EMBL" id="JAXBLV010000238">
    <property type="protein sequence ID" value="MDY3563414.1"/>
    <property type="molecule type" value="Genomic_DNA"/>
</dbReference>
<keyword evidence="6 7" id="KW-0414">Isoprene biosynthesis</keyword>
<keyword evidence="5 7" id="KW-0411">Iron-sulfur</keyword>
<evidence type="ECO:0000256" key="8">
    <source>
        <dbReference type="SAM" id="MobiDB-lite"/>
    </source>
</evidence>
<comment type="pathway">
    <text evidence="7">Isoprenoid biosynthesis; isopentenyl diphosphate biosynthesis via DXP pathway; isopentenyl diphosphate from 1-deoxy-D-xylulose 5-phosphate: step 5/6.</text>
</comment>
<dbReference type="NCBIfam" id="NF001540">
    <property type="entry name" value="PRK00366.1"/>
    <property type="match status" value="1"/>
</dbReference>
<evidence type="ECO:0000256" key="5">
    <source>
        <dbReference type="ARBA" id="ARBA00023014"/>
    </source>
</evidence>
<comment type="function">
    <text evidence="7">Converts 2C-methyl-D-erythritol 2,4-cyclodiphosphate (ME-2,4cPP) into 1-hydroxy-2-methyl-2-(E)-butenyl 4-diphosphate.</text>
</comment>
<dbReference type="InterPro" id="IPR011005">
    <property type="entry name" value="Dihydropteroate_synth-like_sf"/>
</dbReference>
<protein>
    <recommendedName>
        <fullName evidence="7">4-hydroxy-3-methylbut-2-en-1-yl diphosphate synthase (flavodoxin)</fullName>
        <ecNumber evidence="7">1.17.7.3</ecNumber>
    </recommendedName>
    <alternativeName>
        <fullName evidence="7">1-hydroxy-2-methyl-2-(E)-butenyl 4-diphosphate synthase</fullName>
    </alternativeName>
</protein>
<comment type="catalytic activity">
    <reaction evidence="7">
        <text>(2E)-4-hydroxy-3-methylbut-2-enyl diphosphate + oxidized [flavodoxin] + H2O + 2 H(+) = 2-C-methyl-D-erythritol 2,4-cyclic diphosphate + reduced [flavodoxin]</text>
        <dbReference type="Rhea" id="RHEA:43604"/>
        <dbReference type="Rhea" id="RHEA-COMP:10622"/>
        <dbReference type="Rhea" id="RHEA-COMP:10623"/>
        <dbReference type="ChEBI" id="CHEBI:15377"/>
        <dbReference type="ChEBI" id="CHEBI:15378"/>
        <dbReference type="ChEBI" id="CHEBI:57618"/>
        <dbReference type="ChEBI" id="CHEBI:58210"/>
        <dbReference type="ChEBI" id="CHEBI:58483"/>
        <dbReference type="ChEBI" id="CHEBI:128753"/>
        <dbReference type="EC" id="1.17.7.3"/>
    </reaction>
</comment>
<dbReference type="Gene3D" id="3.20.20.20">
    <property type="entry name" value="Dihydropteroate synthase-like"/>
    <property type="match status" value="1"/>
</dbReference>
<dbReference type="EC" id="1.17.7.3" evidence="7"/>
<evidence type="ECO:0000256" key="2">
    <source>
        <dbReference type="ARBA" id="ARBA00022723"/>
    </source>
</evidence>
<name>A0ABU5FC69_9BACT</name>
<keyword evidence="4 7" id="KW-0408">Iron</keyword>
<comment type="caution">
    <text evidence="11">The sequence shown here is derived from an EMBL/GenBank/DDBJ whole genome shotgun (WGS) entry which is preliminary data.</text>
</comment>
<evidence type="ECO:0000256" key="7">
    <source>
        <dbReference type="HAMAP-Rule" id="MF_00159"/>
    </source>
</evidence>
<evidence type="ECO:0000313" key="11">
    <source>
        <dbReference type="EMBL" id="MDY3563414.1"/>
    </source>
</evidence>
<keyword evidence="1 7" id="KW-0004">4Fe-4S</keyword>